<evidence type="ECO:0000313" key="1">
    <source>
        <dbReference type="EMBL" id="MEP0816753.1"/>
    </source>
</evidence>
<comment type="caution">
    <text evidence="1">The sequence shown here is derived from an EMBL/GenBank/DDBJ whole genome shotgun (WGS) entry which is preliminary data.</text>
</comment>
<dbReference type="Gene3D" id="2.40.50.140">
    <property type="entry name" value="Nucleic acid-binding proteins"/>
    <property type="match status" value="1"/>
</dbReference>
<proteinExistence type="predicted"/>
<name>A0ABV0J4P7_9CYAN</name>
<organism evidence="1 2">
    <name type="scientific">Trichocoleus desertorum GB2-A4</name>
    <dbReference type="NCBI Taxonomy" id="2933944"/>
    <lineage>
        <taxon>Bacteria</taxon>
        <taxon>Bacillati</taxon>
        <taxon>Cyanobacteriota</taxon>
        <taxon>Cyanophyceae</taxon>
        <taxon>Leptolyngbyales</taxon>
        <taxon>Trichocoleusaceae</taxon>
        <taxon>Trichocoleus</taxon>
    </lineage>
</organism>
<dbReference type="Proteomes" id="UP001464891">
    <property type="component" value="Unassembled WGS sequence"/>
</dbReference>
<gene>
    <name evidence="1" type="ORF">NC998_06565</name>
</gene>
<reference evidence="1 2" key="1">
    <citation type="submission" date="2022-04" db="EMBL/GenBank/DDBJ databases">
        <title>Positive selection, recombination, and allopatry shape intraspecific diversity of widespread and dominant cyanobacteria.</title>
        <authorList>
            <person name="Wei J."/>
            <person name="Shu W."/>
            <person name="Hu C."/>
        </authorList>
    </citation>
    <scope>NUCLEOTIDE SEQUENCE [LARGE SCALE GENOMIC DNA]</scope>
    <source>
        <strain evidence="1 2">GB2-A4</strain>
    </source>
</reference>
<dbReference type="InterPro" id="IPR036700">
    <property type="entry name" value="BOBF_sf"/>
</dbReference>
<sequence length="128" mass="14082">MLGKIQAIRLSALMLVAGVVGCSPLPRSGAGMLILRPNVDVTNIQALQQEQQLDRVVHIQGKVVRQVPLVQKQAYEIKDRTGSIWIVTQKQAPKSGEAVLVKGKVRYQQIPIGSQDLGEVYVEEQTKL</sequence>
<dbReference type="PROSITE" id="PS51257">
    <property type="entry name" value="PROKAR_LIPOPROTEIN"/>
    <property type="match status" value="1"/>
</dbReference>
<accession>A0ABV0J4P7</accession>
<dbReference type="InterPro" id="IPR012340">
    <property type="entry name" value="NA-bd_OB-fold"/>
</dbReference>
<keyword evidence="2" id="KW-1185">Reference proteome</keyword>
<dbReference type="EMBL" id="JAMPKM010000003">
    <property type="protein sequence ID" value="MEP0816753.1"/>
    <property type="molecule type" value="Genomic_DNA"/>
</dbReference>
<dbReference type="RefSeq" id="WP_190438756.1">
    <property type="nucleotide sequence ID" value="NZ_JAMPKM010000003.1"/>
</dbReference>
<protein>
    <submittedName>
        <fullName evidence="1">Uncharacterized protein</fullName>
    </submittedName>
</protein>
<dbReference type="SUPFAM" id="SSF101756">
    <property type="entry name" value="Hypothetical protein YgiW"/>
    <property type="match status" value="1"/>
</dbReference>
<evidence type="ECO:0000313" key="2">
    <source>
        <dbReference type="Proteomes" id="UP001464891"/>
    </source>
</evidence>